<evidence type="ECO:0000313" key="2">
    <source>
        <dbReference type="Proteomes" id="UP000249260"/>
    </source>
</evidence>
<organism evidence="1 2">
    <name type="scientific">Paenibacillus montanisoli</name>
    <dbReference type="NCBI Taxonomy" id="2081970"/>
    <lineage>
        <taxon>Bacteria</taxon>
        <taxon>Bacillati</taxon>
        <taxon>Bacillota</taxon>
        <taxon>Bacilli</taxon>
        <taxon>Bacillales</taxon>
        <taxon>Paenibacillaceae</taxon>
        <taxon>Paenibacillus</taxon>
    </lineage>
</organism>
<accession>A0A328U677</accession>
<dbReference type="Pfam" id="PF10970">
    <property type="entry name" value="GerPE"/>
    <property type="match status" value="1"/>
</dbReference>
<protein>
    <submittedName>
        <fullName evidence="1">Spore germination protein GerPE</fullName>
    </submittedName>
</protein>
<gene>
    <name evidence="1" type="ORF">DL346_06405</name>
</gene>
<dbReference type="InterPro" id="IPR024496">
    <property type="entry name" value="Spore_germ_GerPE"/>
</dbReference>
<proteinExistence type="predicted"/>
<dbReference type="RefSeq" id="WP_112881195.1">
    <property type="nucleotide sequence ID" value="NZ_QLUW01000001.1"/>
</dbReference>
<dbReference type="OrthoDB" id="2599887at2"/>
<dbReference type="EMBL" id="QLUW01000001">
    <property type="protein sequence ID" value="RAP78070.1"/>
    <property type="molecule type" value="Genomic_DNA"/>
</dbReference>
<sequence length="150" mass="16114">MMAPRTQSHDAGEEQDYPVRISEVGGLHLTSVGGASVVQIGDRAEVNASLRALAVQRGASHAESGNVYFESYSIFDRETPTWDPLGTASDEVPAFIRTTNRQPAITVGCIEVIAVSSAALVLIGNGLKTKAESRVKHIRQYARTFPSSRS</sequence>
<name>A0A328U677_9BACL</name>
<reference evidence="1 2" key="1">
    <citation type="submission" date="2018-06" db="EMBL/GenBank/DDBJ databases">
        <title>Paenibacillus montanisoli sp. nov., isolated from mountain area soil.</title>
        <authorList>
            <person name="Wu M."/>
        </authorList>
    </citation>
    <scope>NUCLEOTIDE SEQUENCE [LARGE SCALE GENOMIC DNA]</scope>
    <source>
        <strain evidence="1 2">RA17</strain>
    </source>
</reference>
<keyword evidence="2" id="KW-1185">Reference proteome</keyword>
<evidence type="ECO:0000313" key="1">
    <source>
        <dbReference type="EMBL" id="RAP78070.1"/>
    </source>
</evidence>
<dbReference type="Proteomes" id="UP000249260">
    <property type="component" value="Unassembled WGS sequence"/>
</dbReference>
<comment type="caution">
    <text evidence="1">The sequence shown here is derived from an EMBL/GenBank/DDBJ whole genome shotgun (WGS) entry which is preliminary data.</text>
</comment>
<dbReference type="AlphaFoldDB" id="A0A328U677"/>